<evidence type="ECO:0000313" key="1">
    <source>
        <dbReference type="EMBL" id="KKK91188.1"/>
    </source>
</evidence>
<organism evidence="1">
    <name type="scientific">marine sediment metagenome</name>
    <dbReference type="NCBI Taxonomy" id="412755"/>
    <lineage>
        <taxon>unclassified sequences</taxon>
        <taxon>metagenomes</taxon>
        <taxon>ecological metagenomes</taxon>
    </lineage>
</organism>
<comment type="caution">
    <text evidence="1">The sequence shown here is derived from an EMBL/GenBank/DDBJ whole genome shotgun (WGS) entry which is preliminary data.</text>
</comment>
<reference evidence="1" key="1">
    <citation type="journal article" date="2015" name="Nature">
        <title>Complex archaea that bridge the gap between prokaryotes and eukaryotes.</title>
        <authorList>
            <person name="Spang A."/>
            <person name="Saw J.H."/>
            <person name="Jorgensen S.L."/>
            <person name="Zaremba-Niedzwiedzka K."/>
            <person name="Martijn J."/>
            <person name="Lind A.E."/>
            <person name="van Eijk R."/>
            <person name="Schleper C."/>
            <person name="Guy L."/>
            <person name="Ettema T.J."/>
        </authorList>
    </citation>
    <scope>NUCLEOTIDE SEQUENCE</scope>
</reference>
<accession>A0A0F8ZBP6</accession>
<sequence>HPGEVDCYDSIGYHTIGIGAMHALSSLIANGCLCTTDIKMAIYFSRSLVAKKRRQTS</sequence>
<gene>
    <name evidence="1" type="ORF">LCGC14_2715480</name>
</gene>
<dbReference type="EMBL" id="LAZR01048766">
    <property type="protein sequence ID" value="KKK91188.1"/>
    <property type="molecule type" value="Genomic_DNA"/>
</dbReference>
<proteinExistence type="predicted"/>
<feature type="non-terminal residue" evidence="1">
    <location>
        <position position="1"/>
    </location>
</feature>
<protein>
    <submittedName>
        <fullName evidence="1">Uncharacterized protein</fullName>
    </submittedName>
</protein>
<dbReference type="AlphaFoldDB" id="A0A0F8ZBP6"/>
<name>A0A0F8ZBP6_9ZZZZ</name>